<dbReference type="Gene3D" id="3.50.50.60">
    <property type="entry name" value="FAD/NAD(P)-binding domain"/>
    <property type="match status" value="1"/>
</dbReference>
<evidence type="ECO:0000259" key="1">
    <source>
        <dbReference type="Pfam" id="PF01593"/>
    </source>
</evidence>
<keyword evidence="3" id="KW-1185">Reference proteome</keyword>
<dbReference type="VEuPathDB" id="VectorBase:AAEL009050"/>
<dbReference type="InParanoid" id="A0A1S4FL58"/>
<feature type="domain" description="Amine oxidase" evidence="1">
    <location>
        <begin position="13"/>
        <end position="467"/>
    </location>
</feature>
<dbReference type="PANTHER" id="PTHR10742:SF398">
    <property type="entry name" value="AMINE OXIDASE DOMAIN-CONTAINING PROTEIN-RELATED"/>
    <property type="match status" value="1"/>
</dbReference>
<dbReference type="InterPro" id="IPR050281">
    <property type="entry name" value="Flavin_monoamine_oxidase"/>
</dbReference>
<dbReference type="InterPro" id="IPR002937">
    <property type="entry name" value="Amino_oxidase"/>
</dbReference>
<evidence type="ECO:0000313" key="2">
    <source>
        <dbReference type="EnsemblMetazoa" id="AAEL009050-PA"/>
    </source>
</evidence>
<dbReference type="AlphaFoldDB" id="A0A1S4FL58"/>
<dbReference type="GO" id="GO:0046592">
    <property type="term" value="F:polyamine oxidase activity"/>
    <property type="evidence" value="ECO:0007669"/>
    <property type="project" value="TreeGrafter"/>
</dbReference>
<dbReference type="SUPFAM" id="SSF51905">
    <property type="entry name" value="FAD/NAD(P)-binding domain"/>
    <property type="match status" value="1"/>
</dbReference>
<reference evidence="2" key="2">
    <citation type="submission" date="2020-05" db="UniProtKB">
        <authorList>
            <consortium name="EnsemblMetazoa"/>
        </authorList>
    </citation>
    <scope>IDENTIFICATION</scope>
    <source>
        <strain evidence="2">LVP_AGWG</strain>
    </source>
</reference>
<dbReference type="Gene3D" id="3.90.660.10">
    <property type="match status" value="1"/>
</dbReference>
<dbReference type="EnsemblMetazoa" id="AAEL009050-RA">
    <property type="protein sequence ID" value="AAEL009050-PA"/>
    <property type="gene ID" value="AAEL009050"/>
</dbReference>
<organism evidence="2 3">
    <name type="scientific">Aedes aegypti</name>
    <name type="common">Yellowfever mosquito</name>
    <name type="synonym">Culex aegypti</name>
    <dbReference type="NCBI Taxonomy" id="7159"/>
    <lineage>
        <taxon>Eukaryota</taxon>
        <taxon>Metazoa</taxon>
        <taxon>Ecdysozoa</taxon>
        <taxon>Arthropoda</taxon>
        <taxon>Hexapoda</taxon>
        <taxon>Insecta</taxon>
        <taxon>Pterygota</taxon>
        <taxon>Neoptera</taxon>
        <taxon>Endopterygota</taxon>
        <taxon>Diptera</taxon>
        <taxon>Nematocera</taxon>
        <taxon>Culicoidea</taxon>
        <taxon>Culicidae</taxon>
        <taxon>Culicinae</taxon>
        <taxon>Aedini</taxon>
        <taxon>Aedes</taxon>
        <taxon>Stegomyia</taxon>
    </lineage>
</organism>
<name>A0A1S4FL58_AEDAE</name>
<dbReference type="SUPFAM" id="SSF54373">
    <property type="entry name" value="FAD-linked reductases, C-terminal domain"/>
    <property type="match status" value="1"/>
</dbReference>
<dbReference type="InterPro" id="IPR036188">
    <property type="entry name" value="FAD/NAD-bd_sf"/>
</dbReference>
<protein>
    <recommendedName>
        <fullName evidence="1">Amine oxidase domain-containing protein</fullName>
    </recommendedName>
</protein>
<gene>
    <name evidence="2" type="primary">5571410</name>
</gene>
<accession>A0A1S4FL58</accession>
<proteinExistence type="predicted"/>
<dbReference type="OrthoDB" id="5046242at2759"/>
<sequence>MSVKIVIVGAGAAGLAAATKLYESGLTDFVILEANDRIGGRIWTVPFGDNVIDLGAQFCHGQKHNVVFELAGPLNLLEESLFSKRNVLVFSNGSQAPVDVTDRMMHVANQLMEADYIRSSSSENCILGEYFVKNFRQILSQRKDFPNVEETLVDDFITFYHNYLKGYLAVDSWNSLTMAEVLDYEECEGFVRQSLKGKGFDSILQLLMKQHPAQSCSAISLKDKILFNKRVMRISRDNTANMIIKCEDNSEYSAESAVITVSLGVLKQMHASIFSPPLPDVNVNAIEGLHFGTVNKAFLEFPEAFWIERGNVFRLVWCESDLEQLRSSRYSWTEGVSTFFGIDDYPNVLAAWLVGPEGRQTENLADDDIKEGLLMLLRTFFSGCTIPEPKRFVRSKWNSDPSFLGSYSSRSLETEKLKTGAKDLSTPVIGSGGKPVLLFAGEATSPTHWSTVHGAIESGWREADRLIQWYQS</sequence>
<evidence type="ECO:0000313" key="3">
    <source>
        <dbReference type="Proteomes" id="UP000008820"/>
    </source>
</evidence>
<reference evidence="2 3" key="1">
    <citation type="submission" date="2017-06" db="EMBL/GenBank/DDBJ databases">
        <title>Aedes aegypti genome working group (AGWG) sequencing and assembly.</title>
        <authorList>
            <consortium name="Aedes aegypti Genome Working Group (AGWG)"/>
            <person name="Matthews B.J."/>
        </authorList>
    </citation>
    <scope>NUCLEOTIDE SEQUENCE [LARGE SCALE GENOMIC DNA]</scope>
    <source>
        <strain evidence="2 3">LVP_AGWG</strain>
    </source>
</reference>
<dbReference type="Proteomes" id="UP000008820">
    <property type="component" value="Chromosome 2"/>
</dbReference>
<dbReference type="Pfam" id="PF01593">
    <property type="entry name" value="Amino_oxidase"/>
    <property type="match status" value="1"/>
</dbReference>
<dbReference type="PANTHER" id="PTHR10742">
    <property type="entry name" value="FLAVIN MONOAMINE OXIDASE"/>
    <property type="match status" value="1"/>
</dbReference>